<organism evidence="10 11">
    <name type="scientific">Euzebya pacifica</name>
    <dbReference type="NCBI Taxonomy" id="1608957"/>
    <lineage>
        <taxon>Bacteria</taxon>
        <taxon>Bacillati</taxon>
        <taxon>Actinomycetota</taxon>
        <taxon>Nitriliruptoria</taxon>
        <taxon>Euzebyales</taxon>
    </lineage>
</organism>
<accession>A0A346XW19</accession>
<dbReference type="KEGG" id="euz:DVS28_a1725"/>
<evidence type="ECO:0000256" key="4">
    <source>
        <dbReference type="ARBA" id="ARBA00022475"/>
    </source>
</evidence>
<dbReference type="Pfam" id="PF01061">
    <property type="entry name" value="ABC2_membrane"/>
    <property type="match status" value="1"/>
</dbReference>
<protein>
    <submittedName>
        <fullName evidence="10">O-antigen export system, permease protein</fullName>
    </submittedName>
</protein>
<evidence type="ECO:0000256" key="5">
    <source>
        <dbReference type="ARBA" id="ARBA00022692"/>
    </source>
</evidence>
<dbReference type="PANTHER" id="PTHR30413">
    <property type="entry name" value="INNER MEMBRANE TRANSPORT PERMEASE"/>
    <property type="match status" value="1"/>
</dbReference>
<keyword evidence="5 8" id="KW-0812">Transmembrane</keyword>
<keyword evidence="6 8" id="KW-1133">Transmembrane helix</keyword>
<evidence type="ECO:0000313" key="11">
    <source>
        <dbReference type="Proteomes" id="UP000264006"/>
    </source>
</evidence>
<proteinExistence type="inferred from homology"/>
<feature type="transmembrane region" description="Helical" evidence="8">
    <location>
        <begin position="71"/>
        <end position="95"/>
    </location>
</feature>
<feature type="transmembrane region" description="Helical" evidence="8">
    <location>
        <begin position="156"/>
        <end position="176"/>
    </location>
</feature>
<keyword evidence="4" id="KW-1003">Cell membrane</keyword>
<dbReference type="GO" id="GO:0140359">
    <property type="term" value="F:ABC-type transporter activity"/>
    <property type="evidence" value="ECO:0007669"/>
    <property type="project" value="InterPro"/>
</dbReference>
<comment type="similarity">
    <text evidence="2">Belongs to the ABC-2 integral membrane protein family.</text>
</comment>
<dbReference type="EMBL" id="CP031165">
    <property type="protein sequence ID" value="AXV06416.1"/>
    <property type="molecule type" value="Genomic_DNA"/>
</dbReference>
<feature type="domain" description="ABC-2 type transporter transmembrane" evidence="9">
    <location>
        <begin position="36"/>
        <end position="148"/>
    </location>
</feature>
<dbReference type="GO" id="GO:0005886">
    <property type="term" value="C:plasma membrane"/>
    <property type="evidence" value="ECO:0007669"/>
    <property type="project" value="UniProtKB-SubCell"/>
</dbReference>
<evidence type="ECO:0000256" key="7">
    <source>
        <dbReference type="ARBA" id="ARBA00023136"/>
    </source>
</evidence>
<keyword evidence="11" id="KW-1185">Reference proteome</keyword>
<evidence type="ECO:0000313" key="10">
    <source>
        <dbReference type="EMBL" id="AXV06416.1"/>
    </source>
</evidence>
<dbReference type="GO" id="GO:0015920">
    <property type="term" value="P:lipopolysaccharide transport"/>
    <property type="evidence" value="ECO:0007669"/>
    <property type="project" value="TreeGrafter"/>
</dbReference>
<evidence type="ECO:0000256" key="6">
    <source>
        <dbReference type="ARBA" id="ARBA00022989"/>
    </source>
</evidence>
<evidence type="ECO:0000259" key="9">
    <source>
        <dbReference type="Pfam" id="PF01061"/>
    </source>
</evidence>
<dbReference type="PANTHER" id="PTHR30413:SF8">
    <property type="entry name" value="TRANSPORT PERMEASE PROTEIN"/>
    <property type="match status" value="1"/>
</dbReference>
<evidence type="ECO:0000256" key="2">
    <source>
        <dbReference type="ARBA" id="ARBA00007783"/>
    </source>
</evidence>
<dbReference type="Proteomes" id="UP000264006">
    <property type="component" value="Chromosome"/>
</dbReference>
<keyword evidence="3" id="KW-0813">Transport</keyword>
<evidence type="ECO:0000256" key="3">
    <source>
        <dbReference type="ARBA" id="ARBA00022448"/>
    </source>
</evidence>
<evidence type="ECO:0000256" key="8">
    <source>
        <dbReference type="SAM" id="Phobius"/>
    </source>
</evidence>
<keyword evidence="7 8" id="KW-0472">Membrane</keyword>
<feature type="transmembrane region" description="Helical" evidence="8">
    <location>
        <begin position="43"/>
        <end position="59"/>
    </location>
</feature>
<comment type="subcellular location">
    <subcellularLocation>
        <location evidence="1">Cell inner membrane</location>
        <topology evidence="1">Multi-pass membrane protein</topology>
    </subcellularLocation>
</comment>
<name>A0A346XW19_9ACTN</name>
<dbReference type="AlphaFoldDB" id="A0A346XW19"/>
<evidence type="ECO:0000256" key="1">
    <source>
        <dbReference type="ARBA" id="ARBA00004429"/>
    </source>
</evidence>
<feature type="transmembrane region" description="Helical" evidence="8">
    <location>
        <begin position="130"/>
        <end position="150"/>
    </location>
</feature>
<dbReference type="InterPro" id="IPR013525">
    <property type="entry name" value="ABC2_TM"/>
</dbReference>
<reference evidence="10 11" key="1">
    <citation type="submission" date="2018-09" db="EMBL/GenBank/DDBJ databases">
        <title>Complete genome sequence of Euzebya sp. DY32-46 isolated from seawater of Pacific Ocean.</title>
        <authorList>
            <person name="Xu L."/>
            <person name="Wu Y.-H."/>
            <person name="Xu X.-W."/>
        </authorList>
    </citation>
    <scope>NUCLEOTIDE SEQUENCE [LARGE SCALE GENOMIC DNA]</scope>
    <source>
        <strain evidence="10 11">DY32-46</strain>
    </source>
</reference>
<sequence length="187" mass="20103">MHYTMFSQAITGGAGAILAQERLLLQVRIEPIIFVGASYRETMTNGLLGVGAFFVFYLLSGDPSEADWGLYVIALLALATLAWACALAAASLTVFLRDVRLALPIGLRLLLYACPVIYPTDFVPEKLQTVYFLNPVASVFGILQHALFGTPAPPRLSLIVSAGAIAVALVAAHLLYGRSEPKFTKAF</sequence>
<gene>
    <name evidence="10" type="ORF">DVS28_a1725</name>
</gene>